<dbReference type="SUPFAM" id="SSF82185">
    <property type="entry name" value="Histone H3 K4-specific methyltransferase SET7/9 N-terminal domain"/>
    <property type="match status" value="2"/>
</dbReference>
<dbReference type="GO" id="GO:0005737">
    <property type="term" value="C:cytoplasm"/>
    <property type="evidence" value="ECO:0007669"/>
    <property type="project" value="TreeGrafter"/>
</dbReference>
<dbReference type="PROSITE" id="PS50011">
    <property type="entry name" value="PROTEIN_KINASE_DOM"/>
    <property type="match status" value="1"/>
</dbReference>
<dbReference type="InterPro" id="IPR000719">
    <property type="entry name" value="Prot_kinase_dom"/>
</dbReference>
<evidence type="ECO:0000256" key="1">
    <source>
        <dbReference type="ARBA" id="ARBA00006529"/>
    </source>
</evidence>
<evidence type="ECO:0000313" key="13">
    <source>
        <dbReference type="EMBL" id="GKU98517.1"/>
    </source>
</evidence>
<comment type="caution">
    <text evidence="13">The sequence shown here is derived from an EMBL/GenBank/DDBJ whole genome shotgun (WGS) entry which is preliminary data.</text>
</comment>
<evidence type="ECO:0000256" key="4">
    <source>
        <dbReference type="ARBA" id="ARBA00022679"/>
    </source>
</evidence>
<protein>
    <recommendedName>
        <fullName evidence="2">mitogen-activated protein kinase kinase kinase</fullName>
        <ecNumber evidence="2">2.7.11.25</ecNumber>
    </recommendedName>
</protein>
<keyword evidence="7" id="KW-0418">Kinase</keyword>
<evidence type="ECO:0000256" key="3">
    <source>
        <dbReference type="ARBA" id="ARBA00022527"/>
    </source>
</evidence>
<dbReference type="Pfam" id="PF00069">
    <property type="entry name" value="Pkinase"/>
    <property type="match status" value="2"/>
</dbReference>
<dbReference type="InterPro" id="IPR017441">
    <property type="entry name" value="Protein_kinase_ATP_BS"/>
</dbReference>
<dbReference type="InterPro" id="IPR050538">
    <property type="entry name" value="MAP_kinase_kinase_kinase"/>
</dbReference>
<keyword evidence="3" id="KW-0723">Serine/threonine-protein kinase</keyword>
<dbReference type="PROSITE" id="PS00108">
    <property type="entry name" value="PROTEIN_KINASE_ST"/>
    <property type="match status" value="1"/>
</dbReference>
<dbReference type="Proteomes" id="UP001054252">
    <property type="component" value="Unassembled WGS sequence"/>
</dbReference>
<feature type="domain" description="Protein kinase" evidence="12">
    <location>
        <begin position="338"/>
        <end position="605"/>
    </location>
</feature>
<proteinExistence type="inferred from homology"/>
<feature type="binding site" evidence="11">
    <location>
        <position position="366"/>
    </location>
    <ligand>
        <name>ATP</name>
        <dbReference type="ChEBI" id="CHEBI:30616"/>
    </ligand>
</feature>
<dbReference type="GO" id="GO:0016020">
    <property type="term" value="C:membrane"/>
    <property type="evidence" value="ECO:0007669"/>
    <property type="project" value="UniProtKB-ARBA"/>
</dbReference>
<evidence type="ECO:0000256" key="8">
    <source>
        <dbReference type="ARBA" id="ARBA00022840"/>
    </source>
</evidence>
<dbReference type="Gene3D" id="1.10.510.10">
    <property type="entry name" value="Transferase(Phosphotransferase) domain 1"/>
    <property type="match status" value="1"/>
</dbReference>
<dbReference type="SMART" id="SM00220">
    <property type="entry name" value="S_TKc"/>
    <property type="match status" value="1"/>
</dbReference>
<evidence type="ECO:0000256" key="2">
    <source>
        <dbReference type="ARBA" id="ARBA00012406"/>
    </source>
</evidence>
<organism evidence="13 14">
    <name type="scientific">Rubroshorea leprosula</name>
    <dbReference type="NCBI Taxonomy" id="152421"/>
    <lineage>
        <taxon>Eukaryota</taxon>
        <taxon>Viridiplantae</taxon>
        <taxon>Streptophyta</taxon>
        <taxon>Embryophyta</taxon>
        <taxon>Tracheophyta</taxon>
        <taxon>Spermatophyta</taxon>
        <taxon>Magnoliopsida</taxon>
        <taxon>eudicotyledons</taxon>
        <taxon>Gunneridae</taxon>
        <taxon>Pentapetalae</taxon>
        <taxon>rosids</taxon>
        <taxon>malvids</taxon>
        <taxon>Malvales</taxon>
        <taxon>Dipterocarpaceae</taxon>
        <taxon>Rubroshorea</taxon>
    </lineage>
</organism>
<dbReference type="PANTHER" id="PTHR48016">
    <property type="entry name" value="MAP KINASE KINASE KINASE SSK2-RELATED-RELATED"/>
    <property type="match status" value="1"/>
</dbReference>
<dbReference type="GO" id="GO:0005524">
    <property type="term" value="F:ATP binding"/>
    <property type="evidence" value="ECO:0007669"/>
    <property type="project" value="UniProtKB-UniRule"/>
</dbReference>
<keyword evidence="8 11" id="KW-0067">ATP-binding</keyword>
<keyword evidence="4" id="KW-0808">Transferase</keyword>
<dbReference type="InterPro" id="IPR011009">
    <property type="entry name" value="Kinase-like_dom_sf"/>
</dbReference>
<evidence type="ECO:0000256" key="6">
    <source>
        <dbReference type="ARBA" id="ARBA00022741"/>
    </source>
</evidence>
<dbReference type="Gene3D" id="3.30.200.20">
    <property type="entry name" value="Phosphorylase Kinase, domain 1"/>
    <property type="match status" value="1"/>
</dbReference>
<comment type="catalytic activity">
    <reaction evidence="10">
        <text>L-seryl-[protein] + ATP = O-phospho-L-seryl-[protein] + ADP + H(+)</text>
        <dbReference type="Rhea" id="RHEA:17989"/>
        <dbReference type="Rhea" id="RHEA-COMP:9863"/>
        <dbReference type="Rhea" id="RHEA-COMP:11604"/>
        <dbReference type="ChEBI" id="CHEBI:15378"/>
        <dbReference type="ChEBI" id="CHEBI:29999"/>
        <dbReference type="ChEBI" id="CHEBI:30616"/>
        <dbReference type="ChEBI" id="CHEBI:83421"/>
        <dbReference type="ChEBI" id="CHEBI:456216"/>
        <dbReference type="EC" id="2.7.11.25"/>
    </reaction>
</comment>
<dbReference type="SMART" id="SM00698">
    <property type="entry name" value="MORN"/>
    <property type="match status" value="6"/>
</dbReference>
<sequence>MSIKTKMSVTNWSIKNEISIDNMSINEVRIKNIMDIESGVPTQSIYVSWFNGNNCFLEWKNGGISGSGSLYRADGNGCNVLCVGEWENGFISGRGELSRADGNGCKVACVGNWENGGLSGRGKLNWADGNGWKVPCVGEWEDGGISGRGVLYRADENSCKVLCVGERENGKISGRGALRRADGNGCKVLCIGEWENGGISGRGTLNWADGNGCKVRCLGEWENGGISGRGSLYRTDGDGGKVLCVGEWENGGISGRGSLYRTDGNGCKVLCVGEWENGGISSRGVLHFSDGNGCGPRIIGDWENVMISGPKGHGVFSWPDGNGVIAPSGRFKRNITCWEKVKPLGCGSFGSVYEGISGDGTFFAVKEVSLLDQGSRGKKRIAQLEQEIDILSQFEHENIVQYYGTEKGHGSKGSGVQTKQGFPAKIQWDKENYSKRKKEKNTVTIDGSFCALKEVSLLDQGSQREHSIVQLEQEIGLLSQFEHENIVQYYGTDRDESNLYIFLELITQGSLLSLYERCNLKDSQVSFYTRQILYALKFLHGKGVVHRDIKCANILVDQNGSVKLADFGSAKVTKLNDVNSFQGTAFWMAPEEILRTRESTSEYGG</sequence>
<keyword evidence="5" id="KW-0677">Repeat</keyword>
<dbReference type="InterPro" id="IPR008271">
    <property type="entry name" value="Ser/Thr_kinase_AS"/>
</dbReference>
<dbReference type="EC" id="2.7.11.25" evidence="2"/>
<evidence type="ECO:0000256" key="9">
    <source>
        <dbReference type="ARBA" id="ARBA00047559"/>
    </source>
</evidence>
<evidence type="ECO:0000313" key="14">
    <source>
        <dbReference type="Proteomes" id="UP001054252"/>
    </source>
</evidence>
<evidence type="ECO:0000256" key="10">
    <source>
        <dbReference type="ARBA" id="ARBA00048329"/>
    </source>
</evidence>
<dbReference type="AlphaFoldDB" id="A0AAV5IHG0"/>
<dbReference type="Pfam" id="PF02493">
    <property type="entry name" value="MORN"/>
    <property type="match status" value="9"/>
</dbReference>
<dbReference type="GO" id="GO:0004709">
    <property type="term" value="F:MAP kinase kinase kinase activity"/>
    <property type="evidence" value="ECO:0007669"/>
    <property type="project" value="UniProtKB-EC"/>
</dbReference>
<dbReference type="PROSITE" id="PS00107">
    <property type="entry name" value="PROTEIN_KINASE_ATP"/>
    <property type="match status" value="1"/>
</dbReference>
<dbReference type="Gene3D" id="2.20.110.10">
    <property type="entry name" value="Histone H3 K4-specific methyltransferase SET7/9 N-terminal domain"/>
    <property type="match status" value="1"/>
</dbReference>
<evidence type="ECO:0000259" key="12">
    <source>
        <dbReference type="PROSITE" id="PS50011"/>
    </source>
</evidence>
<dbReference type="EMBL" id="BPVZ01000012">
    <property type="protein sequence ID" value="GKU98517.1"/>
    <property type="molecule type" value="Genomic_DNA"/>
</dbReference>
<comment type="similarity">
    <text evidence="1">Belongs to the protein kinase superfamily. STE Ser/Thr protein kinase family. MAP kinase kinase kinase subfamily.</text>
</comment>
<evidence type="ECO:0000256" key="5">
    <source>
        <dbReference type="ARBA" id="ARBA00022737"/>
    </source>
</evidence>
<keyword evidence="14" id="KW-1185">Reference proteome</keyword>
<keyword evidence="6 11" id="KW-0547">Nucleotide-binding</keyword>
<name>A0AAV5IHG0_9ROSI</name>
<accession>A0AAV5IHG0</accession>
<dbReference type="InterPro" id="IPR003409">
    <property type="entry name" value="MORN"/>
</dbReference>
<dbReference type="SUPFAM" id="SSF56112">
    <property type="entry name" value="Protein kinase-like (PK-like)"/>
    <property type="match status" value="2"/>
</dbReference>
<reference evidence="13 14" key="1">
    <citation type="journal article" date="2021" name="Commun. Biol.">
        <title>The genome of Shorea leprosula (Dipterocarpaceae) highlights the ecological relevance of drought in aseasonal tropical rainforests.</title>
        <authorList>
            <person name="Ng K.K.S."/>
            <person name="Kobayashi M.J."/>
            <person name="Fawcett J.A."/>
            <person name="Hatakeyama M."/>
            <person name="Paape T."/>
            <person name="Ng C.H."/>
            <person name="Ang C.C."/>
            <person name="Tnah L.H."/>
            <person name="Lee C.T."/>
            <person name="Nishiyama T."/>
            <person name="Sese J."/>
            <person name="O'Brien M.J."/>
            <person name="Copetti D."/>
            <person name="Mohd Noor M.I."/>
            <person name="Ong R.C."/>
            <person name="Putra M."/>
            <person name="Sireger I.Z."/>
            <person name="Indrioko S."/>
            <person name="Kosugi Y."/>
            <person name="Izuno A."/>
            <person name="Isagi Y."/>
            <person name="Lee S.L."/>
            <person name="Shimizu K.K."/>
        </authorList>
    </citation>
    <scope>NUCLEOTIDE SEQUENCE [LARGE SCALE GENOMIC DNA]</scope>
    <source>
        <strain evidence="13">214</strain>
    </source>
</reference>
<evidence type="ECO:0000256" key="11">
    <source>
        <dbReference type="PROSITE-ProRule" id="PRU10141"/>
    </source>
</evidence>
<evidence type="ECO:0000256" key="7">
    <source>
        <dbReference type="ARBA" id="ARBA00022777"/>
    </source>
</evidence>
<comment type="catalytic activity">
    <reaction evidence="9">
        <text>L-threonyl-[protein] + ATP = O-phospho-L-threonyl-[protein] + ADP + H(+)</text>
        <dbReference type="Rhea" id="RHEA:46608"/>
        <dbReference type="Rhea" id="RHEA-COMP:11060"/>
        <dbReference type="Rhea" id="RHEA-COMP:11605"/>
        <dbReference type="ChEBI" id="CHEBI:15378"/>
        <dbReference type="ChEBI" id="CHEBI:30013"/>
        <dbReference type="ChEBI" id="CHEBI:30616"/>
        <dbReference type="ChEBI" id="CHEBI:61977"/>
        <dbReference type="ChEBI" id="CHEBI:456216"/>
        <dbReference type="EC" id="2.7.11.25"/>
    </reaction>
</comment>
<gene>
    <name evidence="13" type="ORF">SLEP1_g11513</name>
</gene>
<dbReference type="PANTHER" id="PTHR48016:SF29">
    <property type="entry name" value="MITOGEN-ACTIVATED PROTEIN KINASE KINASE KINASE 1-RELATED"/>
    <property type="match status" value="1"/>
</dbReference>